<dbReference type="InterPro" id="IPR004230">
    <property type="entry name" value="DNA_mismatch_repair_MutH"/>
</dbReference>
<dbReference type="GO" id="GO:0005737">
    <property type="term" value="C:cytoplasm"/>
    <property type="evidence" value="ECO:0007669"/>
    <property type="project" value="UniProtKB-SubCell"/>
</dbReference>
<accession>A0A1H4BC08</accession>
<dbReference type="STRING" id="152573.SAMN04488051_103283"/>
<sequence length="264" mass="29067">MFILGTYKKKSHVHNTDRCLFMQRPKFLHVMLQGCTKARLKTMKSPQTLDELMLRCQALAGLTLGQLAAELGTVVPNNLKQDKGWAGQLLEQGLGASAGSKAEPDFPELGVELKTLPIDSLGKPLESTYVCVAPLTGISQQQWHDSWVCQKLSKVLWLPLLAERSIPIADRVIGSGFLWQPDASEQQLLQQDWEELMELITLGGIDQIRGAHGQVLQLRPKAANSRALTAAVGADGQPIQALPRGFYLKSSFTQQLLRKAFGQS</sequence>
<evidence type="ECO:0000259" key="8">
    <source>
        <dbReference type="SMART" id="SM00927"/>
    </source>
</evidence>
<dbReference type="HAMAP" id="MF_00759">
    <property type="entry name" value="MutH"/>
    <property type="match status" value="1"/>
</dbReference>
<dbReference type="GO" id="GO:0003677">
    <property type="term" value="F:DNA binding"/>
    <property type="evidence" value="ECO:0007669"/>
    <property type="project" value="InterPro"/>
</dbReference>
<dbReference type="NCBIfam" id="NF003458">
    <property type="entry name" value="PRK05070.1"/>
    <property type="match status" value="1"/>
</dbReference>
<dbReference type="GO" id="GO:0006304">
    <property type="term" value="P:DNA modification"/>
    <property type="evidence" value="ECO:0007669"/>
    <property type="project" value="InterPro"/>
</dbReference>
<dbReference type="Proteomes" id="UP000198773">
    <property type="component" value="Unassembled WGS sequence"/>
</dbReference>
<organism evidence="9 10">
    <name type="scientific">Alkalimonas amylolytica</name>
    <dbReference type="NCBI Taxonomy" id="152573"/>
    <lineage>
        <taxon>Bacteria</taxon>
        <taxon>Pseudomonadati</taxon>
        <taxon>Pseudomonadota</taxon>
        <taxon>Gammaproteobacteria</taxon>
        <taxon>Alkalimonas</taxon>
    </lineage>
</organism>
<dbReference type="CDD" id="cd00583">
    <property type="entry name" value="MutH-like"/>
    <property type="match status" value="1"/>
</dbReference>
<evidence type="ECO:0000256" key="3">
    <source>
        <dbReference type="ARBA" id="ARBA00022759"/>
    </source>
</evidence>
<evidence type="ECO:0000313" key="9">
    <source>
        <dbReference type="EMBL" id="SEA45713.1"/>
    </source>
</evidence>
<evidence type="ECO:0000256" key="1">
    <source>
        <dbReference type="ARBA" id="ARBA00022490"/>
    </source>
</evidence>
<dbReference type="SMART" id="SM00927">
    <property type="entry name" value="MutH"/>
    <property type="match status" value="1"/>
</dbReference>
<dbReference type="EMBL" id="FNRM01000003">
    <property type="protein sequence ID" value="SEA45713.1"/>
    <property type="molecule type" value="Genomic_DNA"/>
</dbReference>
<name>A0A1H4BC08_ALKAM</name>
<reference evidence="9 10" key="1">
    <citation type="submission" date="2016-10" db="EMBL/GenBank/DDBJ databases">
        <authorList>
            <person name="de Groot N.N."/>
        </authorList>
    </citation>
    <scope>NUCLEOTIDE SEQUENCE [LARGE SCALE GENOMIC DNA]</scope>
    <source>
        <strain evidence="9 10">CGMCC 1.3430</strain>
    </source>
</reference>
<gene>
    <name evidence="7" type="primary">mutH</name>
    <name evidence="9" type="ORF">SAMN04488051_103283</name>
</gene>
<dbReference type="GO" id="GO:0004519">
    <property type="term" value="F:endonuclease activity"/>
    <property type="evidence" value="ECO:0007669"/>
    <property type="project" value="UniProtKB-UniRule"/>
</dbReference>
<dbReference type="Pfam" id="PF02976">
    <property type="entry name" value="MutH"/>
    <property type="match status" value="1"/>
</dbReference>
<keyword evidence="1 7" id="KW-0963">Cytoplasm</keyword>
<dbReference type="GO" id="GO:0016787">
    <property type="term" value="F:hydrolase activity"/>
    <property type="evidence" value="ECO:0007669"/>
    <property type="project" value="UniProtKB-KW"/>
</dbReference>
<evidence type="ECO:0000313" key="10">
    <source>
        <dbReference type="Proteomes" id="UP000198773"/>
    </source>
</evidence>
<dbReference type="InterPro" id="IPR011337">
    <property type="entry name" value="DNA_rep_MutH/RE_typeII_Sau3AI"/>
</dbReference>
<dbReference type="NCBIfam" id="TIGR02248">
    <property type="entry name" value="mutH_TIGR"/>
    <property type="match status" value="1"/>
</dbReference>
<dbReference type="Gene3D" id="3.40.600.10">
    <property type="entry name" value="DNA mismatch repair MutH/Restriction endonuclease, type II"/>
    <property type="match status" value="1"/>
</dbReference>
<proteinExistence type="inferred from homology"/>
<dbReference type="InterPro" id="IPR037057">
    <property type="entry name" value="DNA_rep_MutH/T2_RE_sf"/>
</dbReference>
<evidence type="ECO:0000256" key="5">
    <source>
        <dbReference type="ARBA" id="ARBA00022801"/>
    </source>
</evidence>
<evidence type="ECO:0000256" key="4">
    <source>
        <dbReference type="ARBA" id="ARBA00022763"/>
    </source>
</evidence>
<keyword evidence="4 7" id="KW-0227">DNA damage</keyword>
<dbReference type="GO" id="GO:0006298">
    <property type="term" value="P:mismatch repair"/>
    <property type="evidence" value="ECO:0007669"/>
    <property type="project" value="UniProtKB-UniRule"/>
</dbReference>
<comment type="similarity">
    <text evidence="7">Belongs to the MutH family.</text>
</comment>
<keyword evidence="2 7" id="KW-0540">Nuclease</keyword>
<keyword evidence="5 7" id="KW-0378">Hydrolase</keyword>
<evidence type="ECO:0000256" key="7">
    <source>
        <dbReference type="HAMAP-Rule" id="MF_00759"/>
    </source>
</evidence>
<feature type="domain" description="DNA mismatch repair MutH/Type II restriction enzyme Sau3AI" evidence="8">
    <location>
        <begin position="94"/>
        <end position="192"/>
    </location>
</feature>
<comment type="subcellular location">
    <subcellularLocation>
        <location evidence="7">Cytoplasm</location>
    </subcellularLocation>
</comment>
<keyword evidence="10" id="KW-1185">Reference proteome</keyword>
<evidence type="ECO:0000256" key="2">
    <source>
        <dbReference type="ARBA" id="ARBA00022722"/>
    </source>
</evidence>
<keyword evidence="6 7" id="KW-0234">DNA repair</keyword>
<dbReference type="InterPro" id="IPR011335">
    <property type="entry name" value="Restrct_endonuc-II-like"/>
</dbReference>
<dbReference type="AlphaFoldDB" id="A0A1H4BC08"/>
<keyword evidence="3 7" id="KW-0255">Endonuclease</keyword>
<evidence type="ECO:0000256" key="6">
    <source>
        <dbReference type="ARBA" id="ARBA00023204"/>
    </source>
</evidence>
<protein>
    <recommendedName>
        <fullName evidence="7">DNA mismatch repair protein MutH</fullName>
    </recommendedName>
    <alternativeName>
        <fullName evidence="7">Methyl-directed mismatch repair protein</fullName>
    </alternativeName>
</protein>
<dbReference type="SUPFAM" id="SSF52980">
    <property type="entry name" value="Restriction endonuclease-like"/>
    <property type="match status" value="1"/>
</dbReference>
<comment type="function">
    <text evidence="7">Sequence-specific endonuclease that cleaves unmethylated GATC sequences. It is involved in DNA mismatch repair.</text>
</comment>